<keyword evidence="2" id="KW-1185">Reference proteome</keyword>
<reference evidence="1 2" key="1">
    <citation type="submission" date="2020-02" db="EMBL/GenBank/DDBJ databases">
        <title>Genome sequence of strain CCNWXJ40-4.</title>
        <authorList>
            <person name="Gao J."/>
            <person name="Sun J."/>
        </authorList>
    </citation>
    <scope>NUCLEOTIDE SEQUENCE [LARGE SCALE GENOMIC DNA]</scope>
    <source>
        <strain evidence="1 2">CCNWXJ 40-4</strain>
    </source>
</reference>
<dbReference type="Proteomes" id="UP001642900">
    <property type="component" value="Unassembled WGS sequence"/>
</dbReference>
<organism evidence="1 2">
    <name type="scientific">Allomesorhizobium camelthorni</name>
    <dbReference type="NCBI Taxonomy" id="475069"/>
    <lineage>
        <taxon>Bacteria</taxon>
        <taxon>Pseudomonadati</taxon>
        <taxon>Pseudomonadota</taxon>
        <taxon>Alphaproteobacteria</taxon>
        <taxon>Hyphomicrobiales</taxon>
        <taxon>Phyllobacteriaceae</taxon>
        <taxon>Allomesorhizobium</taxon>
    </lineage>
</organism>
<protein>
    <submittedName>
        <fullName evidence="1">DUF5131 family protein</fullName>
    </submittedName>
</protein>
<dbReference type="EMBL" id="JAAKZF010000003">
    <property type="protein sequence ID" value="NGO50484.1"/>
    <property type="molecule type" value="Genomic_DNA"/>
</dbReference>
<gene>
    <name evidence="1" type="ORF">G6N73_04690</name>
</gene>
<sequence>MADNTSIEWTDATWNPIGGCSIKSAGCAPCYAQQLAGTRLKHHPLYAGTTTLVKGKPVFNGHLTAAPTDHPVWTFPLSWRGAKNPVMGPNARSLIFVGDMSDLFHEDRSLGYAMRVFEIGMRSSHILQLLTKRPERMLEFLKLWHDLGTPDEWEPKLASGPEAMRAAHKAGRARLFADMLDTMGDPPPGCAYPFYDWAGGIAGWAGPFNIWFGFSAERQREFDERWPAMREIAAMGHTVFCSYEPAIGPIVLPADFLRLGRKAWLIAGGMSGRNADQPPHPNWFRAVRDQCAAAGVPFLFKQWGEYLPVGQILPGYGKVHGATAVKPGRMKLHYGGTPKQAPKHAFAERGVEFASTADGRMTFHLGKKATGRLLDGVEHNGFPKVIA</sequence>
<dbReference type="Pfam" id="PF07505">
    <property type="entry name" value="DUF5131"/>
    <property type="match status" value="1"/>
</dbReference>
<evidence type="ECO:0000313" key="1">
    <source>
        <dbReference type="EMBL" id="NGO50484.1"/>
    </source>
</evidence>
<evidence type="ECO:0000313" key="2">
    <source>
        <dbReference type="Proteomes" id="UP001642900"/>
    </source>
</evidence>
<name>A0A6G4W7F3_9HYPH</name>
<accession>A0A6G4W7F3</accession>
<proteinExistence type="predicted"/>
<dbReference type="RefSeq" id="WP_165024031.1">
    <property type="nucleotide sequence ID" value="NZ_JAAKZF010000003.1"/>
</dbReference>
<comment type="caution">
    <text evidence="1">The sequence shown here is derived from an EMBL/GenBank/DDBJ whole genome shotgun (WGS) entry which is preliminary data.</text>
</comment>
<dbReference type="InterPro" id="IPR011101">
    <property type="entry name" value="DUF5131"/>
</dbReference>
<dbReference type="AlphaFoldDB" id="A0A6G4W7F3"/>